<feature type="compositionally biased region" description="Basic and acidic residues" evidence="1">
    <location>
        <begin position="1105"/>
        <end position="1116"/>
    </location>
</feature>
<dbReference type="Proteomes" id="UP001498476">
    <property type="component" value="Unassembled WGS sequence"/>
</dbReference>
<feature type="region of interest" description="Disordered" evidence="1">
    <location>
        <begin position="1091"/>
        <end position="1117"/>
    </location>
</feature>
<evidence type="ECO:0008006" key="4">
    <source>
        <dbReference type="Google" id="ProtNLM"/>
    </source>
</evidence>
<feature type="region of interest" description="Disordered" evidence="1">
    <location>
        <begin position="1144"/>
        <end position="1174"/>
    </location>
</feature>
<feature type="compositionally biased region" description="Acidic residues" evidence="1">
    <location>
        <begin position="819"/>
        <end position="858"/>
    </location>
</feature>
<evidence type="ECO:0000313" key="3">
    <source>
        <dbReference type="Proteomes" id="UP001498476"/>
    </source>
</evidence>
<evidence type="ECO:0000313" key="2">
    <source>
        <dbReference type="EMBL" id="KAK7403487.1"/>
    </source>
</evidence>
<sequence length="1197" mass="131975">MESFLPLGGFQLPFQKRLSRLYNDTKKSSDFVKEPVQNEEDPEIKALHRKLRIQKDRLVSWGLEWSDPTQSAEIDESLSKAGLSEVVGSIMSTIKDILAEAEPLWLSSKRMIQGKQTSQDSKPPLVQWDKGRFEDLVSDLTTSIDTLYDLSRTRSSAANPRRPSKTLFKSSTTSDDFRPFESTRMQTPQQIDPQTLTHLRQRQGDESSNPREVVFMSKTAYSELTHGTTRQPWAPLLLEYATFDSIYAMTGIMPPMARFEKLSAGLQQDPQRSPGTWTGLPRLLGYFEDLENSRLGLVYRFPPSFNAVSFERLTKNPLYSLPTLGDLLSRSDSEPKLEAKFRLAHNLMNTVFDMHARGVMHGDLVDRNICFCDAVTIEPGVSNGEVDIRRPLVTSFDLFSDDTTATVPTLSRHPLDPRNAPTSPLAKSTDQRVLDLYSLAMLLLSIGLWTKLETLVPDSSTFVPDSLLEQLAVRCGSLYMKAVQACWSAVDDELAGRSSGEALLSTVQARASRFSEACCILDGVSGLEERLDQEVQQAEALPSPVNHLVTPVSKTSKDSKDTKDSKSALKPLNEKQPLVESPAPMPAKDTAKTDTDADLDDAVLGKPAKSETKVRLYPHVPLAPEIVDRWNKLLMPQINHALRHFYRKHPESVEISLESVGPSPSKTQPTVLVVCTSVGKVRAILNKRLGELFDGTTGFALKVCRGHVLRSRRQPNSVLRSMARRSNSDGGQGEDNIDAINPEYQERPGNGASIGAWIGDRHLPPVSLGGLVMIDDKPYGMTVHHMLDDPDRDFGNDDTLRCSALPDLDWYSGSGGESSIDEDTAYELSDTESEAYSDSDITSDYDDDEDEEDEEYNEPGDIPGIEPGCGDGYIVTQPALDDVEEGFYPCVETEDEDHLDTYGLGEIYASSGIRRKQANGLVHEVDWALFEFADARLPDDNSIPRAQDSLPLQKLGQHRKDGTALLRPTTVAPSTSLPGMEVQCMARTSGLQTGRILPALTSVKIYGRASPSHTYQITSTGFPRDDEKKMRVPLGIPGDSGAWVVDRRNGQLCGHILAWSQRKLSAYICPMDILLLDIAETLEAHEVKLPGGEPVVTLGGQKHSRPSEEEQARRPDEDLDDLVEEEPEDVDLPPQLSTFVVTKDLPGHRKSGMSSCTASDRGSSSPIRLDTSSDVGGLASRLDEMSLSGSFGIGVSG</sequence>
<feature type="compositionally biased region" description="Basic and acidic residues" evidence="1">
    <location>
        <begin position="555"/>
        <end position="567"/>
    </location>
</feature>
<feature type="region of interest" description="Disordered" evidence="1">
    <location>
        <begin position="805"/>
        <end position="867"/>
    </location>
</feature>
<name>A0ABR1GNY7_9HYPO</name>
<accession>A0ABR1GNY7</accession>
<comment type="caution">
    <text evidence="2">The sequence shown here is derived from an EMBL/GenBank/DDBJ whole genome shotgun (WGS) entry which is preliminary data.</text>
</comment>
<dbReference type="SUPFAM" id="SSF56112">
    <property type="entry name" value="Protein kinase-like (PK-like)"/>
    <property type="match status" value="1"/>
</dbReference>
<dbReference type="EMBL" id="JAZAVJ010000244">
    <property type="protein sequence ID" value="KAK7403487.1"/>
    <property type="molecule type" value="Genomic_DNA"/>
</dbReference>
<keyword evidence="3" id="KW-1185">Reference proteome</keyword>
<dbReference type="InterPro" id="IPR011009">
    <property type="entry name" value="Kinase-like_dom_sf"/>
</dbReference>
<dbReference type="PANTHER" id="PTHR37542:SF2">
    <property type="entry name" value="PROTEIN KINASE DOMAIN-CONTAINING PROTEIN"/>
    <property type="match status" value="1"/>
</dbReference>
<evidence type="ECO:0000256" key="1">
    <source>
        <dbReference type="SAM" id="MobiDB-lite"/>
    </source>
</evidence>
<feature type="compositionally biased region" description="Polar residues" evidence="1">
    <location>
        <begin position="715"/>
        <end position="729"/>
    </location>
</feature>
<proteinExistence type="predicted"/>
<feature type="compositionally biased region" description="Polar residues" evidence="1">
    <location>
        <begin position="183"/>
        <end position="198"/>
    </location>
</feature>
<gene>
    <name evidence="2" type="ORF">QQX98_010766</name>
</gene>
<feature type="compositionally biased region" description="Polar residues" evidence="1">
    <location>
        <begin position="1152"/>
        <end position="1174"/>
    </location>
</feature>
<feature type="region of interest" description="Disordered" evidence="1">
    <location>
        <begin position="715"/>
        <end position="752"/>
    </location>
</feature>
<dbReference type="PANTHER" id="PTHR37542">
    <property type="entry name" value="HELO DOMAIN-CONTAINING PROTEIN-RELATED"/>
    <property type="match status" value="1"/>
</dbReference>
<reference evidence="2 3" key="1">
    <citation type="journal article" date="2025" name="Microbiol. Resour. Announc.">
        <title>Draft genome sequences for Neonectria magnoliae and Neonectria punicea, canker pathogens of Liriodendron tulipifera and Acer saccharum in West Virginia.</title>
        <authorList>
            <person name="Petronek H.M."/>
            <person name="Kasson M.T."/>
            <person name="Metheny A.M."/>
            <person name="Stauder C.M."/>
            <person name="Lovett B."/>
            <person name="Lynch S.C."/>
            <person name="Garnas J.R."/>
            <person name="Kasson L.R."/>
            <person name="Stajich J.E."/>
        </authorList>
    </citation>
    <scope>NUCLEOTIDE SEQUENCE [LARGE SCALE GENOMIC DNA]</scope>
    <source>
        <strain evidence="2 3">NRRL 64653</strain>
    </source>
</reference>
<feature type="region of interest" description="Disordered" evidence="1">
    <location>
        <begin position="153"/>
        <end position="210"/>
    </location>
</feature>
<feature type="region of interest" description="Disordered" evidence="1">
    <location>
        <begin position="535"/>
        <end position="595"/>
    </location>
</feature>
<protein>
    <recommendedName>
        <fullName evidence="4">Protein kinase domain-containing protein</fullName>
    </recommendedName>
</protein>
<organism evidence="2 3">
    <name type="scientific">Neonectria punicea</name>
    <dbReference type="NCBI Taxonomy" id="979145"/>
    <lineage>
        <taxon>Eukaryota</taxon>
        <taxon>Fungi</taxon>
        <taxon>Dikarya</taxon>
        <taxon>Ascomycota</taxon>
        <taxon>Pezizomycotina</taxon>
        <taxon>Sordariomycetes</taxon>
        <taxon>Hypocreomycetidae</taxon>
        <taxon>Hypocreales</taxon>
        <taxon>Nectriaceae</taxon>
        <taxon>Neonectria</taxon>
    </lineage>
</organism>